<name>A0A9X1Z2Z1_9GAMM</name>
<keyword evidence="2" id="KW-1185">Reference proteome</keyword>
<reference evidence="1" key="1">
    <citation type="submission" date="2022-01" db="EMBL/GenBank/DDBJ databases">
        <title>Whole genome-based taxonomy of the Shewanellaceae.</title>
        <authorList>
            <person name="Martin-Rodriguez A.J."/>
        </authorList>
    </citation>
    <scope>NUCLEOTIDE SEQUENCE</scope>
    <source>
        <strain evidence="1">DSM 23803</strain>
    </source>
</reference>
<comment type="caution">
    <text evidence="1">The sequence shown here is derived from an EMBL/GenBank/DDBJ whole genome shotgun (WGS) entry which is preliminary data.</text>
</comment>
<organism evidence="1 2">
    <name type="scientific">Shewanella algicola</name>
    <dbReference type="NCBI Taxonomy" id="640633"/>
    <lineage>
        <taxon>Bacteria</taxon>
        <taxon>Pseudomonadati</taxon>
        <taxon>Pseudomonadota</taxon>
        <taxon>Gammaproteobacteria</taxon>
        <taxon>Alteromonadales</taxon>
        <taxon>Shewanellaceae</taxon>
        <taxon>Shewanella</taxon>
    </lineage>
</organism>
<dbReference type="RefSeq" id="WP_188923522.1">
    <property type="nucleotide sequence ID" value="NZ_BMQI01000001.1"/>
</dbReference>
<dbReference type="Proteomes" id="UP001139408">
    <property type="component" value="Unassembled WGS sequence"/>
</dbReference>
<evidence type="ECO:0000313" key="2">
    <source>
        <dbReference type="Proteomes" id="UP001139408"/>
    </source>
</evidence>
<protein>
    <submittedName>
        <fullName evidence="1">Uncharacterized protein</fullName>
    </submittedName>
</protein>
<proteinExistence type="predicted"/>
<evidence type="ECO:0000313" key="1">
    <source>
        <dbReference type="EMBL" id="MCL1103699.1"/>
    </source>
</evidence>
<sequence>MSNSFEMDMPTPCPRCGVVVDLHDMVSHPNEFKSLVCESCHDAIEAENNQGLVIDSYGNKIAWEYLPDEELLEICANGELIATWLCEEDPEDSIKAFMVIWNKAQALVTSEQGGAA</sequence>
<dbReference type="AlphaFoldDB" id="A0A9X1Z2Z1"/>
<gene>
    <name evidence="1" type="ORF">L2749_00235</name>
</gene>
<accession>A0A9X1Z2Z1</accession>
<dbReference type="EMBL" id="JAKILJ010000001">
    <property type="protein sequence ID" value="MCL1103699.1"/>
    <property type="molecule type" value="Genomic_DNA"/>
</dbReference>